<dbReference type="InterPro" id="IPR050446">
    <property type="entry name" value="FAD-oxidoreductase/Apoptosis"/>
</dbReference>
<comment type="similarity">
    <text evidence="2">Belongs to the FAD-dependent oxidoreductase family.</text>
</comment>
<dbReference type="PRINTS" id="PR00368">
    <property type="entry name" value="FADPNR"/>
</dbReference>
<dbReference type="InParanoid" id="A0A286U9B9"/>
<evidence type="ECO:0000256" key="6">
    <source>
        <dbReference type="ARBA" id="ARBA00022827"/>
    </source>
</evidence>
<dbReference type="InterPro" id="IPR036188">
    <property type="entry name" value="FAD/NAD-bd_sf"/>
</dbReference>
<dbReference type="PANTHER" id="PTHR43557">
    <property type="entry name" value="APOPTOSIS-INDUCING FACTOR 1"/>
    <property type="match status" value="1"/>
</dbReference>
<reference evidence="11 12" key="1">
    <citation type="journal article" date="2017" name="Mol. Ecol.">
        <title>Comparative and population genomic landscape of Phellinus noxius: A hypervariable fungus causing root rot in trees.</title>
        <authorList>
            <person name="Chung C.L."/>
            <person name="Lee T.J."/>
            <person name="Akiba M."/>
            <person name="Lee H.H."/>
            <person name="Kuo T.H."/>
            <person name="Liu D."/>
            <person name="Ke H.M."/>
            <person name="Yokoi T."/>
            <person name="Roa M.B."/>
            <person name="Lu M.J."/>
            <person name="Chang Y.Y."/>
            <person name="Ann P.J."/>
            <person name="Tsai J.N."/>
            <person name="Chen C.Y."/>
            <person name="Tzean S.S."/>
            <person name="Ota Y."/>
            <person name="Hattori T."/>
            <person name="Sahashi N."/>
            <person name="Liou R.F."/>
            <person name="Kikuchi T."/>
            <person name="Tsai I.J."/>
        </authorList>
    </citation>
    <scope>NUCLEOTIDE SEQUENCE [LARGE SCALE GENOMIC DNA]</scope>
    <source>
        <strain evidence="11 12">FFPRI411160</strain>
    </source>
</reference>
<evidence type="ECO:0000256" key="9">
    <source>
        <dbReference type="ARBA" id="ARBA00023014"/>
    </source>
</evidence>
<gene>
    <name evidence="11" type="ORF">PNOK_0772400</name>
</gene>
<evidence type="ECO:0000256" key="1">
    <source>
        <dbReference type="ARBA" id="ARBA00001974"/>
    </source>
</evidence>
<dbReference type="Pfam" id="PF14759">
    <property type="entry name" value="Reductase_C"/>
    <property type="match status" value="1"/>
</dbReference>
<dbReference type="PANTHER" id="PTHR43557:SF2">
    <property type="entry name" value="RIESKE DOMAIN-CONTAINING PROTEIN-RELATED"/>
    <property type="match status" value="1"/>
</dbReference>
<dbReference type="GO" id="GO:0016651">
    <property type="term" value="F:oxidoreductase activity, acting on NAD(P)H"/>
    <property type="evidence" value="ECO:0007669"/>
    <property type="project" value="TreeGrafter"/>
</dbReference>
<dbReference type="CDD" id="cd03478">
    <property type="entry name" value="Rieske_AIFL_N"/>
    <property type="match status" value="1"/>
</dbReference>
<comment type="caution">
    <text evidence="11">The sequence shown here is derived from an EMBL/GenBank/DDBJ whole genome shotgun (WGS) entry which is preliminary data.</text>
</comment>
<feature type="domain" description="Rieske" evidence="10">
    <location>
        <begin position="6"/>
        <end position="103"/>
    </location>
</feature>
<keyword evidence="7" id="KW-0560">Oxidoreductase</keyword>
<dbReference type="OrthoDB" id="6029at2759"/>
<keyword evidence="5" id="KW-0479">Metal-binding</keyword>
<dbReference type="Gene3D" id="3.50.50.60">
    <property type="entry name" value="FAD/NAD(P)-binding domain"/>
    <property type="match status" value="2"/>
</dbReference>
<dbReference type="AlphaFoldDB" id="A0A286U9B9"/>
<dbReference type="Proteomes" id="UP000217199">
    <property type="component" value="Unassembled WGS sequence"/>
</dbReference>
<dbReference type="SUPFAM" id="SSF55424">
    <property type="entry name" value="FAD/NAD-linked reductases, dimerisation (C-terminal) domain"/>
    <property type="match status" value="1"/>
</dbReference>
<dbReference type="GO" id="GO:0046872">
    <property type="term" value="F:metal ion binding"/>
    <property type="evidence" value="ECO:0007669"/>
    <property type="project" value="UniProtKB-KW"/>
</dbReference>
<organism evidence="11 12">
    <name type="scientific">Pyrrhoderma noxium</name>
    <dbReference type="NCBI Taxonomy" id="2282107"/>
    <lineage>
        <taxon>Eukaryota</taxon>
        <taxon>Fungi</taxon>
        <taxon>Dikarya</taxon>
        <taxon>Basidiomycota</taxon>
        <taxon>Agaricomycotina</taxon>
        <taxon>Agaricomycetes</taxon>
        <taxon>Hymenochaetales</taxon>
        <taxon>Hymenochaetaceae</taxon>
        <taxon>Pyrrhoderma</taxon>
    </lineage>
</organism>
<dbReference type="Pfam" id="PF07992">
    <property type="entry name" value="Pyr_redox_2"/>
    <property type="match status" value="1"/>
</dbReference>
<keyword evidence="9" id="KW-0411">Iron-sulfur</keyword>
<evidence type="ECO:0000256" key="5">
    <source>
        <dbReference type="ARBA" id="ARBA00022723"/>
    </source>
</evidence>
<proteinExistence type="inferred from homology"/>
<protein>
    <submittedName>
        <fullName evidence="11">Flavo</fullName>
    </submittedName>
</protein>
<evidence type="ECO:0000259" key="10">
    <source>
        <dbReference type="PROSITE" id="PS51296"/>
    </source>
</evidence>
<dbReference type="FunCoup" id="A0A286U9B9">
    <property type="interactions" value="275"/>
</dbReference>
<evidence type="ECO:0000256" key="3">
    <source>
        <dbReference type="ARBA" id="ARBA00022630"/>
    </source>
</evidence>
<evidence type="ECO:0000256" key="2">
    <source>
        <dbReference type="ARBA" id="ARBA00006442"/>
    </source>
</evidence>
<keyword evidence="12" id="KW-1185">Reference proteome</keyword>
<dbReference type="PRINTS" id="PR00411">
    <property type="entry name" value="PNDRDTASEI"/>
</dbReference>
<sequence length="549" mass="59081">MSSQTIAVLNANELKDGEMKEVSFGDEGKVLLSRIGDKVHATSAFCTHYGAPLAKGVLTGDGRVVCPWHGACFNVCSGDIEDAPALEGLHSFKAVIQDDKILVTADPKRTLKSNKSRALAASFDGIVAPGNGTIIVGGGAGAIHTVESLRENGYKGIITIISSEKYAPIDRTKLSKTLLNDPSKLEWRSAADLKIKYNINLRVGQTVTHIDTKSKIVTTDSKETLSYDNLVLAPGGTPRRLPVEGANLKNVFTLRNAHDAKEIDQAAQKGKRVVVIGSSFISMELVAAITKRELASIDVIGMEEYPFEAVLGKEIGKGLMQFHESKGVRFHMRAKVEKLLPSDTDNNSVGAVVIGGDGPTLAADFVIMGVGVAPATKFLKESGFTLERDGGVLVDEFLRVKDQEQNIYAIGDIAVFPQTETSEPRRIEHWNVASNHGRAVGRSIAGKPEPFSKVPVFWSAQGQQLRYCGLGHSYDDIHIQGNPAELKFVAFYFKAGKVVAVASMQADPVVIKASELLRVGLMPSAEEIKKGIDLLSIDVSSAQSKAKFT</sequence>
<dbReference type="Gene3D" id="2.102.10.10">
    <property type="entry name" value="Rieske [2Fe-2S] iron-sulphur domain"/>
    <property type="match status" value="1"/>
</dbReference>
<evidence type="ECO:0000313" key="12">
    <source>
        <dbReference type="Proteomes" id="UP000217199"/>
    </source>
</evidence>
<dbReference type="PROSITE" id="PS51296">
    <property type="entry name" value="RIESKE"/>
    <property type="match status" value="1"/>
</dbReference>
<dbReference type="Gene3D" id="3.30.390.30">
    <property type="match status" value="1"/>
</dbReference>
<keyword evidence="3" id="KW-0285">Flavoprotein</keyword>
<dbReference type="SUPFAM" id="SSF51905">
    <property type="entry name" value="FAD/NAD(P)-binding domain"/>
    <property type="match status" value="2"/>
</dbReference>
<dbReference type="GO" id="GO:0051537">
    <property type="term" value="F:2 iron, 2 sulfur cluster binding"/>
    <property type="evidence" value="ECO:0007669"/>
    <property type="project" value="UniProtKB-KW"/>
</dbReference>
<dbReference type="InterPro" id="IPR017941">
    <property type="entry name" value="Rieske_2Fe-2S"/>
</dbReference>
<evidence type="ECO:0000313" key="11">
    <source>
        <dbReference type="EMBL" id="PAV16104.1"/>
    </source>
</evidence>
<dbReference type="InterPro" id="IPR028202">
    <property type="entry name" value="Reductase_C"/>
</dbReference>
<accession>A0A286U9B9</accession>
<evidence type="ECO:0000256" key="8">
    <source>
        <dbReference type="ARBA" id="ARBA00023004"/>
    </source>
</evidence>
<comment type="cofactor">
    <cofactor evidence="1">
        <name>FAD</name>
        <dbReference type="ChEBI" id="CHEBI:57692"/>
    </cofactor>
</comment>
<dbReference type="InterPro" id="IPR016156">
    <property type="entry name" value="FAD/NAD-linked_Rdtase_dimer_sf"/>
</dbReference>
<dbReference type="EMBL" id="NBII01000008">
    <property type="protein sequence ID" value="PAV16104.1"/>
    <property type="molecule type" value="Genomic_DNA"/>
</dbReference>
<evidence type="ECO:0000256" key="7">
    <source>
        <dbReference type="ARBA" id="ARBA00023002"/>
    </source>
</evidence>
<keyword evidence="4" id="KW-0001">2Fe-2S</keyword>
<dbReference type="Pfam" id="PF00355">
    <property type="entry name" value="Rieske"/>
    <property type="match status" value="1"/>
</dbReference>
<dbReference type="SUPFAM" id="SSF50022">
    <property type="entry name" value="ISP domain"/>
    <property type="match status" value="1"/>
</dbReference>
<dbReference type="GO" id="GO:0005737">
    <property type="term" value="C:cytoplasm"/>
    <property type="evidence" value="ECO:0007669"/>
    <property type="project" value="TreeGrafter"/>
</dbReference>
<name>A0A286U9B9_9AGAM</name>
<keyword evidence="8" id="KW-0408">Iron</keyword>
<keyword evidence="6" id="KW-0274">FAD</keyword>
<dbReference type="InterPro" id="IPR036922">
    <property type="entry name" value="Rieske_2Fe-2S_sf"/>
</dbReference>
<evidence type="ECO:0000256" key="4">
    <source>
        <dbReference type="ARBA" id="ARBA00022714"/>
    </source>
</evidence>
<dbReference type="STRING" id="2282107.A0A286U9B9"/>
<dbReference type="InterPro" id="IPR023753">
    <property type="entry name" value="FAD/NAD-binding_dom"/>
</dbReference>